<dbReference type="KEGG" id="pcea:J3359_16015"/>
<dbReference type="AlphaFoldDB" id="A0A975H6B3"/>
<dbReference type="RefSeq" id="WP_208078049.1">
    <property type="nucleotide sequence ID" value="NZ_CP071869.1"/>
</dbReference>
<proteinExistence type="predicted"/>
<dbReference type="EMBL" id="CP071869">
    <property type="protein sequence ID" value="QTE22291.1"/>
    <property type="molecule type" value="Genomic_DNA"/>
</dbReference>
<evidence type="ECO:0000313" key="2">
    <source>
        <dbReference type="Proteomes" id="UP000663920"/>
    </source>
</evidence>
<evidence type="ECO:0008006" key="3">
    <source>
        <dbReference type="Google" id="ProtNLM"/>
    </source>
</evidence>
<sequence length="247" mass="29075">MNKLIPLNYRKNEERLTQKRVEMVMEYVLYCYQKMIAEGKTYKKEVFFNENKTRYNLEEGLSEKLVNDYLGIFDNLEYYKTSISDKPGVELYFNNEAKQSYTENNITKDDYIDIKVQETELSKIWSGVGNVQQIHLAIECKIVEKGYSEYVSDIKKMSDRSFNTPRLNFEGQIAYITNENYSPSSVASGINKSLSNNLEIVTIQDLKPKKINPKIDFSYLSIHKRNHNKKQFSIYHLMLNYNNIILN</sequence>
<accession>A0A975H6B3</accession>
<reference evidence="1 2" key="1">
    <citation type="submission" date="2021-03" db="EMBL/GenBank/DDBJ databases">
        <title>Complete genome of Polaribacter_sp.SM13.</title>
        <authorList>
            <person name="Jeong S.W."/>
            <person name="Bae J.W."/>
        </authorList>
    </citation>
    <scope>NUCLEOTIDE SEQUENCE [LARGE SCALE GENOMIC DNA]</scope>
    <source>
        <strain evidence="1 2">SM13</strain>
    </source>
</reference>
<evidence type="ECO:0000313" key="1">
    <source>
        <dbReference type="EMBL" id="QTE22291.1"/>
    </source>
</evidence>
<keyword evidence="2" id="KW-1185">Reference proteome</keyword>
<organism evidence="1 2">
    <name type="scientific">Polaribacter cellanae</name>
    <dbReference type="NCBI Taxonomy" id="2818493"/>
    <lineage>
        <taxon>Bacteria</taxon>
        <taxon>Pseudomonadati</taxon>
        <taxon>Bacteroidota</taxon>
        <taxon>Flavobacteriia</taxon>
        <taxon>Flavobacteriales</taxon>
        <taxon>Flavobacteriaceae</taxon>
    </lineage>
</organism>
<gene>
    <name evidence="1" type="ORF">J3359_16015</name>
</gene>
<protein>
    <recommendedName>
        <fullName evidence="3">Restriction endonuclease</fullName>
    </recommendedName>
</protein>
<name>A0A975H6B3_9FLAO</name>
<dbReference type="Proteomes" id="UP000663920">
    <property type="component" value="Chromosome"/>
</dbReference>